<organism evidence="2 3">
    <name type="scientific">Stappia sediminis</name>
    <dbReference type="NCBI Taxonomy" id="2692190"/>
    <lineage>
        <taxon>Bacteria</taxon>
        <taxon>Pseudomonadati</taxon>
        <taxon>Pseudomonadota</taxon>
        <taxon>Alphaproteobacteria</taxon>
        <taxon>Hyphomicrobiales</taxon>
        <taxon>Stappiaceae</taxon>
        <taxon>Stappia</taxon>
    </lineage>
</organism>
<keyword evidence="3" id="KW-1185">Reference proteome</keyword>
<comment type="caution">
    <text evidence="2">The sequence shown here is derived from an EMBL/GenBank/DDBJ whole genome shotgun (WGS) entry which is preliminary data.</text>
</comment>
<evidence type="ECO:0000313" key="3">
    <source>
        <dbReference type="Proteomes" id="UP000433101"/>
    </source>
</evidence>
<evidence type="ECO:0000259" key="1">
    <source>
        <dbReference type="Pfam" id="PF20056"/>
    </source>
</evidence>
<dbReference type="Proteomes" id="UP000433101">
    <property type="component" value="Unassembled WGS sequence"/>
</dbReference>
<name>A0A7X3S6U7_9HYPH</name>
<dbReference type="AlphaFoldDB" id="A0A7X3S6U7"/>
<dbReference type="InterPro" id="IPR045601">
    <property type="entry name" value="DUF6455"/>
</dbReference>
<proteinExistence type="predicted"/>
<sequence length="84" mass="9421">MGYFDKMNTRARLMGRMMETVGALDHIPNTFQADMQLRRAATRCMGCSQPGNCETWLSEHEGGADRAPGYCPNADLFEEWKTGS</sequence>
<reference evidence="2 3" key="1">
    <citation type="submission" date="2019-12" db="EMBL/GenBank/DDBJ databases">
        <authorList>
            <person name="Li M."/>
        </authorList>
    </citation>
    <scope>NUCLEOTIDE SEQUENCE [LARGE SCALE GENOMIC DNA]</scope>
    <source>
        <strain evidence="2 3">GBMRC 2046</strain>
    </source>
</reference>
<gene>
    <name evidence="2" type="ORF">GR183_04660</name>
</gene>
<dbReference type="Pfam" id="PF20056">
    <property type="entry name" value="DUF6455"/>
    <property type="match status" value="1"/>
</dbReference>
<dbReference type="EMBL" id="WUMV01000002">
    <property type="protein sequence ID" value="MXN64185.1"/>
    <property type="molecule type" value="Genomic_DNA"/>
</dbReference>
<accession>A0A7X3S6U7</accession>
<protein>
    <recommendedName>
        <fullName evidence="1">DUF6455 domain-containing protein</fullName>
    </recommendedName>
</protein>
<feature type="domain" description="DUF6455" evidence="1">
    <location>
        <begin position="1"/>
        <end position="82"/>
    </location>
</feature>
<evidence type="ECO:0000313" key="2">
    <source>
        <dbReference type="EMBL" id="MXN64185.1"/>
    </source>
</evidence>
<dbReference type="RefSeq" id="WP_160774436.1">
    <property type="nucleotide sequence ID" value="NZ_WUMV01000002.1"/>
</dbReference>